<reference evidence="5 6" key="1">
    <citation type="submission" date="2016-08" db="EMBL/GenBank/DDBJ databases">
        <title>Genome of Bacillus solimangrovi GH2-4.</title>
        <authorList>
            <person name="Lim S."/>
            <person name="Kim B.-C."/>
        </authorList>
    </citation>
    <scope>NUCLEOTIDE SEQUENCE [LARGE SCALE GENOMIC DNA]</scope>
    <source>
        <strain evidence="5 6">GH2-4</strain>
    </source>
</reference>
<dbReference type="Pfam" id="PF00391">
    <property type="entry name" value="PEP-utilizers"/>
    <property type="match status" value="1"/>
</dbReference>
<comment type="caution">
    <text evidence="5">The sequence shown here is derived from an EMBL/GenBank/DDBJ whole genome shotgun (WGS) entry which is preliminary data.</text>
</comment>
<evidence type="ECO:0000256" key="1">
    <source>
        <dbReference type="ARBA" id="ARBA00022741"/>
    </source>
</evidence>
<dbReference type="EMBL" id="MJEH01000037">
    <property type="protein sequence ID" value="OEH92025.1"/>
    <property type="molecule type" value="Genomic_DNA"/>
</dbReference>
<feature type="domain" description="PEP-utilising enzyme mobile" evidence="3">
    <location>
        <begin position="797"/>
        <end position="867"/>
    </location>
</feature>
<keyword evidence="2" id="KW-0067">ATP-binding</keyword>
<dbReference type="InterPro" id="IPR008279">
    <property type="entry name" value="PEP-util_enz_mobile_dom"/>
</dbReference>
<dbReference type="Pfam" id="PF01326">
    <property type="entry name" value="PPDK_N"/>
    <property type="match status" value="1"/>
</dbReference>
<dbReference type="Proteomes" id="UP000095209">
    <property type="component" value="Unassembled WGS sequence"/>
</dbReference>
<dbReference type="SUPFAM" id="SSF56059">
    <property type="entry name" value="Glutathione synthetase ATP-binding domain-like"/>
    <property type="match status" value="1"/>
</dbReference>
<protein>
    <submittedName>
        <fullName evidence="5">Phosphoenolpyruvate synthase</fullName>
    </submittedName>
</protein>
<feature type="domain" description="Pyruvate phosphate dikinase AMP/ATP-binding" evidence="4">
    <location>
        <begin position="18"/>
        <end position="313"/>
    </location>
</feature>
<keyword evidence="1" id="KW-0547">Nucleotide-binding</keyword>
<evidence type="ECO:0000259" key="4">
    <source>
        <dbReference type="Pfam" id="PF01326"/>
    </source>
</evidence>
<keyword evidence="5" id="KW-0670">Pyruvate</keyword>
<dbReference type="InterPro" id="IPR013815">
    <property type="entry name" value="ATP_grasp_subdomain_1"/>
</dbReference>
<dbReference type="InterPro" id="IPR051549">
    <property type="entry name" value="PEP_Utilizing_Enz"/>
</dbReference>
<dbReference type="InterPro" id="IPR036637">
    <property type="entry name" value="Phosphohistidine_dom_sf"/>
</dbReference>
<evidence type="ECO:0000313" key="5">
    <source>
        <dbReference type="EMBL" id="OEH92025.1"/>
    </source>
</evidence>
<dbReference type="RefSeq" id="WP_069717933.1">
    <property type="nucleotide sequence ID" value="NZ_MJEH01000037.1"/>
</dbReference>
<dbReference type="GO" id="GO:0005524">
    <property type="term" value="F:ATP binding"/>
    <property type="evidence" value="ECO:0007669"/>
    <property type="project" value="UniProtKB-KW"/>
</dbReference>
<accession>A0A1E5LD67</accession>
<organism evidence="5 6">
    <name type="scientific">Bacillus solimangrovi</name>
    <dbReference type="NCBI Taxonomy" id="1305675"/>
    <lineage>
        <taxon>Bacteria</taxon>
        <taxon>Bacillati</taxon>
        <taxon>Bacillota</taxon>
        <taxon>Bacilli</taxon>
        <taxon>Bacillales</taxon>
        <taxon>Bacillaceae</taxon>
        <taxon>Bacillus</taxon>
    </lineage>
</organism>
<dbReference type="PANTHER" id="PTHR43615">
    <property type="entry name" value="PHOSPHOENOLPYRUVATE SYNTHASE-RELATED"/>
    <property type="match status" value="1"/>
</dbReference>
<dbReference type="Gene3D" id="3.50.30.10">
    <property type="entry name" value="Phosphohistidine domain"/>
    <property type="match status" value="1"/>
</dbReference>
<dbReference type="Gene3D" id="3.30.470.20">
    <property type="entry name" value="ATP-grasp fold, B domain"/>
    <property type="match status" value="1"/>
</dbReference>
<sequence>MKSTVLYFEELDQSSLAYVGGKGANLGEMTKAGFPVPRGFCITTLAFKEFISRSNEMNELLNELKALNIDDLQQLRKIGKRLREHMEQIELPLQIHKEIIEAWKRTGEDYCYAVRSSATAEDLPMASFAGQQDTYLNIYGETELLYYVRKCWASLFTDRAIAYRVKNKFSHDQVYLSVVVQRMVKPEMSGIMFTADPITGDRNVVSIDASFGLGEAIVSGIVSADLYKVKSGEIISKSLSEKKIAIMPLLNGGTETKELPVEKQKQQALSDQTILEAAKLGKEIENHYGSPQDIEFCVEDEDIFIVQSRPITSLYPLPDLPQQPLRVLISFGHIQMMTDAMKPLGISVLRTIFPKQMFLESGGRLFIDPTLFLQTKIGRKVFPKVLNNMDESISWAIEEFIQRPDFLKNSTTKKSMRPLFRQLRPIFKEVILKIFRQDPSLAKGHVEAVIENIAMTVRKDLKHKSGVPRLEAVNSHLEQMVGHISKIMANPMALIIAARVLQKMLYRLTGSDYEFNELTKSLPGNIMSEMGLEMGELADLLRELPEVEEYLKTAEDESFYEGLLVVKGGELFKKSLEVFIGKYGMRCAGEIDITRPRWRENPTLIVATILANKRNLKPNEHRAKFEQGLKEVEEAKHRIFEQIGSSGRNKIKQKYIARLIEVYRYMSGLREHHKHLITIVLDECKQALLIEANEMVDKGILQQVEDIYFLTLEEIIEMAKGTFKYNVMTLIKERKNQYAWHQTLIQPRVMTSEGEMITRTIRKGNFPAQALIGSPVSAGVVEGRARIVYKPEEANLNQGEILIANHTDPGWTPLFQTAIALVTEVGGLMTHGSVVAREYGIPAVFGVDDAMTKIKEGQWIRVDGNQGFVEIITDEE</sequence>
<evidence type="ECO:0000256" key="2">
    <source>
        <dbReference type="ARBA" id="ARBA00022840"/>
    </source>
</evidence>
<dbReference type="PANTHER" id="PTHR43615:SF1">
    <property type="entry name" value="PPDK_N DOMAIN-CONTAINING PROTEIN"/>
    <property type="match status" value="1"/>
</dbReference>
<dbReference type="STRING" id="1305675.BFG57_17045"/>
<dbReference type="NCBIfam" id="NF004877">
    <property type="entry name" value="PRK06241.1-2"/>
    <property type="match status" value="1"/>
</dbReference>
<dbReference type="Gene3D" id="3.30.1490.20">
    <property type="entry name" value="ATP-grasp fold, A domain"/>
    <property type="match status" value="1"/>
</dbReference>
<dbReference type="SUPFAM" id="SSF52009">
    <property type="entry name" value="Phosphohistidine domain"/>
    <property type="match status" value="1"/>
</dbReference>
<evidence type="ECO:0000259" key="3">
    <source>
        <dbReference type="Pfam" id="PF00391"/>
    </source>
</evidence>
<keyword evidence="6" id="KW-1185">Reference proteome</keyword>
<dbReference type="OrthoDB" id="9765468at2"/>
<gene>
    <name evidence="5" type="ORF">BFG57_17045</name>
</gene>
<dbReference type="AlphaFoldDB" id="A0A1E5LD67"/>
<dbReference type="GO" id="GO:0016301">
    <property type="term" value="F:kinase activity"/>
    <property type="evidence" value="ECO:0007669"/>
    <property type="project" value="InterPro"/>
</dbReference>
<dbReference type="InterPro" id="IPR002192">
    <property type="entry name" value="PPDK_AMP/ATP-bd"/>
</dbReference>
<proteinExistence type="predicted"/>
<name>A0A1E5LD67_9BACI</name>
<evidence type="ECO:0000313" key="6">
    <source>
        <dbReference type="Proteomes" id="UP000095209"/>
    </source>
</evidence>
<dbReference type="FunFam" id="3.30.1490.20:FF:000010">
    <property type="entry name" value="Phosphoenolpyruvate synthase"/>
    <property type="match status" value="1"/>
</dbReference>
<dbReference type="NCBIfam" id="NF004878">
    <property type="entry name" value="PRK06241.1-3"/>
    <property type="match status" value="1"/>
</dbReference>